<name>A0AA38THV0_9ASTR</name>
<dbReference type="InterPro" id="IPR002885">
    <property type="entry name" value="PPR_rpt"/>
</dbReference>
<evidence type="ECO:0000256" key="2">
    <source>
        <dbReference type="ARBA" id="ARBA00022737"/>
    </source>
</evidence>
<sequence length="226" mass="25210">MSCTSEGFAIVGYGFKGFVQSNFTFSTLLNGLILEDGILDAERLKLIKGKLCEPNVVVYDTMINGLYKLGNNDSAIGWLRLMDERGCKPDIITYNVRIDSLWTVGETRPISWQGNPNDVAAMVVFDPLCLIKKGAYQLLLKMYRSCDDVLLQLTFPLKEYEAISEGMKTMVVIIKAVMILFCISHFPTIGFWASGESRPVSWRGNPDDVAAMAVFDPLCSIQDLQI</sequence>
<dbReference type="InterPro" id="IPR050872">
    <property type="entry name" value="PPR_P_subfamily"/>
</dbReference>
<reference evidence="5" key="1">
    <citation type="submission" date="2023-03" db="EMBL/GenBank/DDBJ databases">
        <title>Chromosome-scale reference genome and RAD-based genetic map of yellow starthistle (Centaurea solstitialis) reveal putative structural variation and QTLs associated with invader traits.</title>
        <authorList>
            <person name="Reatini B."/>
            <person name="Cang F.A."/>
            <person name="Jiang Q."/>
            <person name="Mckibben M.T.W."/>
            <person name="Barker M.S."/>
            <person name="Rieseberg L.H."/>
            <person name="Dlugosch K.M."/>
        </authorList>
    </citation>
    <scope>NUCLEOTIDE SEQUENCE</scope>
    <source>
        <strain evidence="5">CAN-66</strain>
        <tissue evidence="5">Leaf</tissue>
    </source>
</reference>
<organism evidence="5 6">
    <name type="scientific">Centaurea solstitialis</name>
    <name type="common">yellow star-thistle</name>
    <dbReference type="NCBI Taxonomy" id="347529"/>
    <lineage>
        <taxon>Eukaryota</taxon>
        <taxon>Viridiplantae</taxon>
        <taxon>Streptophyta</taxon>
        <taxon>Embryophyta</taxon>
        <taxon>Tracheophyta</taxon>
        <taxon>Spermatophyta</taxon>
        <taxon>Magnoliopsida</taxon>
        <taxon>eudicotyledons</taxon>
        <taxon>Gunneridae</taxon>
        <taxon>Pentapetalae</taxon>
        <taxon>asterids</taxon>
        <taxon>campanulids</taxon>
        <taxon>Asterales</taxon>
        <taxon>Asteraceae</taxon>
        <taxon>Carduoideae</taxon>
        <taxon>Cardueae</taxon>
        <taxon>Centaureinae</taxon>
        <taxon>Centaurea</taxon>
    </lineage>
</organism>
<dbReference type="AlphaFoldDB" id="A0AA38THV0"/>
<comment type="similarity">
    <text evidence="1">Belongs to the PPR family. P subfamily.</text>
</comment>
<gene>
    <name evidence="5" type="ORF">OSB04_014883</name>
</gene>
<dbReference type="PANTHER" id="PTHR46128">
    <property type="entry name" value="MITOCHONDRIAL GROUP I INTRON SPLICING FACTOR CCM1"/>
    <property type="match status" value="1"/>
</dbReference>
<keyword evidence="2" id="KW-0677">Repeat</keyword>
<dbReference type="Proteomes" id="UP001172457">
    <property type="component" value="Chromosome 4"/>
</dbReference>
<dbReference type="NCBIfam" id="TIGR00756">
    <property type="entry name" value="PPR"/>
    <property type="match status" value="1"/>
</dbReference>
<evidence type="ECO:0000256" key="1">
    <source>
        <dbReference type="ARBA" id="ARBA00007626"/>
    </source>
</evidence>
<protein>
    <recommendedName>
        <fullName evidence="7">Pentatricopeptide repeat-containing protein</fullName>
    </recommendedName>
</protein>
<comment type="caution">
    <text evidence="5">The sequence shown here is derived from an EMBL/GenBank/DDBJ whole genome shotgun (WGS) entry which is preliminary data.</text>
</comment>
<evidence type="ECO:0000313" key="5">
    <source>
        <dbReference type="EMBL" id="KAJ9550838.1"/>
    </source>
</evidence>
<evidence type="ECO:0000256" key="4">
    <source>
        <dbReference type="SAM" id="Phobius"/>
    </source>
</evidence>
<dbReference type="PROSITE" id="PS51375">
    <property type="entry name" value="PPR"/>
    <property type="match status" value="1"/>
</dbReference>
<dbReference type="InterPro" id="IPR011990">
    <property type="entry name" value="TPR-like_helical_dom_sf"/>
</dbReference>
<dbReference type="EMBL" id="JARYMX010000004">
    <property type="protein sequence ID" value="KAJ9550838.1"/>
    <property type="molecule type" value="Genomic_DNA"/>
</dbReference>
<dbReference type="PANTHER" id="PTHR46128:SF73">
    <property type="entry name" value="CRIB DOMAIN-CONTAINING PROTEIN"/>
    <property type="match status" value="1"/>
</dbReference>
<evidence type="ECO:0008006" key="7">
    <source>
        <dbReference type="Google" id="ProtNLM"/>
    </source>
</evidence>
<dbReference type="Gene3D" id="1.25.40.10">
    <property type="entry name" value="Tetratricopeptide repeat domain"/>
    <property type="match status" value="1"/>
</dbReference>
<accession>A0AA38THV0</accession>
<keyword evidence="4" id="KW-0812">Transmembrane</keyword>
<evidence type="ECO:0000256" key="3">
    <source>
        <dbReference type="PROSITE-ProRule" id="PRU00708"/>
    </source>
</evidence>
<feature type="repeat" description="PPR" evidence="3">
    <location>
        <begin position="55"/>
        <end position="89"/>
    </location>
</feature>
<evidence type="ECO:0000313" key="6">
    <source>
        <dbReference type="Proteomes" id="UP001172457"/>
    </source>
</evidence>
<dbReference type="Pfam" id="PF13041">
    <property type="entry name" value="PPR_2"/>
    <property type="match status" value="1"/>
</dbReference>
<keyword evidence="4" id="KW-1133">Transmembrane helix</keyword>
<keyword evidence="4" id="KW-0472">Membrane</keyword>
<feature type="transmembrane region" description="Helical" evidence="4">
    <location>
        <begin position="172"/>
        <end position="193"/>
    </location>
</feature>
<keyword evidence="6" id="KW-1185">Reference proteome</keyword>
<proteinExistence type="inferred from homology"/>